<name>K9YT20_DACS8</name>
<feature type="coiled-coil region" evidence="1">
    <location>
        <begin position="25"/>
        <end position="79"/>
    </location>
</feature>
<dbReference type="Pfam" id="PF05120">
    <property type="entry name" value="GvpG"/>
    <property type="match status" value="1"/>
</dbReference>
<dbReference type="eggNOG" id="ENOG5032Y8N">
    <property type="taxonomic scope" value="Bacteria"/>
</dbReference>
<keyword evidence="1" id="KW-0175">Coiled coil</keyword>
<dbReference type="AlphaFoldDB" id="K9YT20"/>
<dbReference type="HOGENOM" id="CLU_162460_3_0_3"/>
<accession>K9YT20</accession>
<sequence length="83" mass="9608">MVFKLLLLPITGPIEGITWLGEQILERADQELDSKENLNKRLLSLQLSLDLGEISEEEYDEQEEEILLAMQAMEDEENEEEES</sequence>
<dbReference type="Proteomes" id="UP000010482">
    <property type="component" value="Chromosome"/>
</dbReference>
<dbReference type="KEGG" id="dsl:Dacsa_1394"/>
<evidence type="ECO:0000313" key="3">
    <source>
        <dbReference type="Proteomes" id="UP000010482"/>
    </source>
</evidence>
<evidence type="ECO:0000256" key="1">
    <source>
        <dbReference type="SAM" id="Coils"/>
    </source>
</evidence>
<dbReference type="STRING" id="13035.Dacsa_1394"/>
<organism evidence="2 3">
    <name type="scientific">Dactylococcopsis salina (strain PCC 8305)</name>
    <name type="common">Myxobactron salinum</name>
    <dbReference type="NCBI Taxonomy" id="13035"/>
    <lineage>
        <taxon>Bacteria</taxon>
        <taxon>Bacillati</taxon>
        <taxon>Cyanobacteriota</taxon>
        <taxon>Cyanophyceae</taxon>
        <taxon>Nodosilineales</taxon>
        <taxon>Cymatolegaceae</taxon>
        <taxon>Dactylococcopsis</taxon>
    </lineage>
</organism>
<dbReference type="OrthoDB" id="574193at2"/>
<evidence type="ECO:0000313" key="2">
    <source>
        <dbReference type="EMBL" id="AFZ50086.1"/>
    </source>
</evidence>
<protein>
    <submittedName>
        <fullName evidence="2">Gas vesicle protein G</fullName>
    </submittedName>
</protein>
<dbReference type="EMBL" id="CP003944">
    <property type="protein sequence ID" value="AFZ50086.1"/>
    <property type="molecule type" value="Genomic_DNA"/>
</dbReference>
<dbReference type="RefSeq" id="WP_015229090.1">
    <property type="nucleotide sequence ID" value="NC_019780.1"/>
</dbReference>
<reference evidence="2" key="1">
    <citation type="submission" date="2012-04" db="EMBL/GenBank/DDBJ databases">
        <title>Finished genome of Dactylococcopsis salina PCC 8305.</title>
        <authorList>
            <consortium name="US DOE Joint Genome Institute"/>
            <person name="Gugger M."/>
            <person name="Coursin T."/>
            <person name="Rippka R."/>
            <person name="Tandeau De Marsac N."/>
            <person name="Huntemann M."/>
            <person name="Wei C.-L."/>
            <person name="Han J."/>
            <person name="Detter J.C."/>
            <person name="Han C."/>
            <person name="Tapia R."/>
            <person name="Daligault H."/>
            <person name="Chen A."/>
            <person name="Krypides N."/>
            <person name="Mavromatis K."/>
            <person name="Markowitz V."/>
            <person name="Szeto E."/>
            <person name="Ivanova N."/>
            <person name="Ovchinnikova G."/>
            <person name="Pagani I."/>
            <person name="Pati A."/>
            <person name="Goodwin L."/>
            <person name="Peters L."/>
            <person name="Pitluck S."/>
            <person name="Woyke T."/>
            <person name="Kerfeld C."/>
        </authorList>
    </citation>
    <scope>NUCLEOTIDE SEQUENCE [LARGE SCALE GENOMIC DNA]</scope>
    <source>
        <strain evidence="2">PCC 8305</strain>
    </source>
</reference>
<dbReference type="InterPro" id="IPR007804">
    <property type="entry name" value="GvpG"/>
</dbReference>
<keyword evidence="3" id="KW-1185">Reference proteome</keyword>
<gene>
    <name evidence="2" type="ORF">Dacsa_1394</name>
</gene>
<proteinExistence type="predicted"/>